<protein>
    <recommendedName>
        <fullName evidence="1">Glycosyl transferase family 1 domain-containing protein</fullName>
    </recommendedName>
</protein>
<dbReference type="RefSeq" id="WP_005800471.1">
    <property type="nucleotide sequence ID" value="NZ_JH724193.1"/>
</dbReference>
<sequence length="374" mass="42527">MKRIIVISPSNIGTIASCTANIISSLQKYSDAKVFSVVLYKEKNGIDIYENCMFIVDKTKCATNNLSFLKKIRILHSLKKEINPDISISTLLSVNTLNVLTAIGETTIGIFHAPLAQTRNVSFKNYILSKLSYKFIFSKLSKLYAVSETIRQDVVNFTGRNVELVYNIHNIELIREKSKEPLSSEEKLIFNKPSILYVGHLYDTKGVRRLIKAFRNVKTASNLVLVGGDVNGSIPDAYLDLAKEYNLSDRIFFLGYKTNPYKYMANCSLFVLPSYSEGLPGVLIESLSLNKKVITTNSSMGNWEILQCYKDYREKLNEPYENELGLIVSNDDTQDESVRQLAKSIDKVLTEDEHVQLPFDKYRFEGEHLVNNYM</sequence>
<evidence type="ECO:0000259" key="1">
    <source>
        <dbReference type="Pfam" id="PF00534"/>
    </source>
</evidence>
<dbReference type="PATRIC" id="fig|997881.3.peg.1947"/>
<organism evidence="2 3">
    <name type="scientific">Bacteroides fragilis CL05T12C13</name>
    <dbReference type="NCBI Taxonomy" id="997881"/>
    <lineage>
        <taxon>Bacteria</taxon>
        <taxon>Pseudomonadati</taxon>
        <taxon>Bacteroidota</taxon>
        <taxon>Bacteroidia</taxon>
        <taxon>Bacteroidales</taxon>
        <taxon>Bacteroidaceae</taxon>
        <taxon>Bacteroides</taxon>
    </lineage>
</organism>
<dbReference type="SUPFAM" id="SSF53756">
    <property type="entry name" value="UDP-Glycosyltransferase/glycogen phosphorylase"/>
    <property type="match status" value="1"/>
</dbReference>
<evidence type="ECO:0000313" key="3">
    <source>
        <dbReference type="Proteomes" id="UP000003917"/>
    </source>
</evidence>
<evidence type="ECO:0000313" key="2">
    <source>
        <dbReference type="EMBL" id="EIY98808.1"/>
    </source>
</evidence>
<dbReference type="Proteomes" id="UP000003917">
    <property type="component" value="Unassembled WGS sequence"/>
</dbReference>
<dbReference type="AlphaFoldDB" id="I9VSK5"/>
<gene>
    <name evidence="2" type="ORF">HMPREF1080_01858</name>
</gene>
<dbReference type="PROSITE" id="PS51257">
    <property type="entry name" value="PROKAR_LIPOPROTEIN"/>
    <property type="match status" value="1"/>
</dbReference>
<dbReference type="Pfam" id="PF00534">
    <property type="entry name" value="Glycos_transf_1"/>
    <property type="match status" value="1"/>
</dbReference>
<dbReference type="EMBL" id="AGXP01000022">
    <property type="protein sequence ID" value="EIY98808.1"/>
    <property type="molecule type" value="Genomic_DNA"/>
</dbReference>
<comment type="caution">
    <text evidence="2">The sequence shown here is derived from an EMBL/GenBank/DDBJ whole genome shotgun (WGS) entry which is preliminary data.</text>
</comment>
<dbReference type="PANTHER" id="PTHR12526:SF630">
    <property type="entry name" value="GLYCOSYLTRANSFERASE"/>
    <property type="match status" value="1"/>
</dbReference>
<dbReference type="PANTHER" id="PTHR12526">
    <property type="entry name" value="GLYCOSYLTRANSFERASE"/>
    <property type="match status" value="1"/>
</dbReference>
<dbReference type="GO" id="GO:0016757">
    <property type="term" value="F:glycosyltransferase activity"/>
    <property type="evidence" value="ECO:0007669"/>
    <property type="project" value="InterPro"/>
</dbReference>
<accession>I9VSK5</accession>
<feature type="domain" description="Glycosyl transferase family 1" evidence="1">
    <location>
        <begin position="191"/>
        <end position="310"/>
    </location>
</feature>
<dbReference type="Gene3D" id="3.40.50.2000">
    <property type="entry name" value="Glycogen Phosphorylase B"/>
    <property type="match status" value="2"/>
</dbReference>
<name>I9VSK5_BACFG</name>
<proteinExistence type="predicted"/>
<dbReference type="HOGENOM" id="CLU_720914_0_0_10"/>
<reference evidence="2 3" key="1">
    <citation type="submission" date="2012-02" db="EMBL/GenBank/DDBJ databases">
        <title>The Genome Sequence of Bacteroides fragilis CL05T12C13.</title>
        <authorList>
            <consortium name="The Broad Institute Genome Sequencing Platform"/>
            <person name="Earl A."/>
            <person name="Ward D."/>
            <person name="Feldgarden M."/>
            <person name="Gevers D."/>
            <person name="Zitomersky N.L."/>
            <person name="Coyne M.J."/>
            <person name="Comstock L.E."/>
            <person name="Young S.K."/>
            <person name="Zeng Q."/>
            <person name="Gargeya S."/>
            <person name="Fitzgerald M."/>
            <person name="Haas B."/>
            <person name="Abouelleil A."/>
            <person name="Alvarado L."/>
            <person name="Arachchi H.M."/>
            <person name="Berlin A."/>
            <person name="Chapman S.B."/>
            <person name="Gearin G."/>
            <person name="Goldberg J."/>
            <person name="Griggs A."/>
            <person name="Gujja S."/>
            <person name="Hansen M."/>
            <person name="Heiman D."/>
            <person name="Howarth C."/>
            <person name="Larimer J."/>
            <person name="Lui A."/>
            <person name="MacDonald P.J.P."/>
            <person name="McCowen C."/>
            <person name="Montmayeur A."/>
            <person name="Murphy C."/>
            <person name="Neiman D."/>
            <person name="Pearson M."/>
            <person name="Priest M."/>
            <person name="Roberts A."/>
            <person name="Saif S."/>
            <person name="Shea T."/>
            <person name="Sisk P."/>
            <person name="Stolte C."/>
            <person name="Sykes S."/>
            <person name="Wortman J."/>
            <person name="Nusbaum C."/>
            <person name="Birren B."/>
        </authorList>
    </citation>
    <scope>NUCLEOTIDE SEQUENCE [LARGE SCALE GENOMIC DNA]</scope>
    <source>
        <strain evidence="2 3">CL05T12C13</strain>
    </source>
</reference>
<dbReference type="InterPro" id="IPR001296">
    <property type="entry name" value="Glyco_trans_1"/>
</dbReference>